<evidence type="ECO:0000313" key="2">
    <source>
        <dbReference type="Proteomes" id="UP000076502"/>
    </source>
</evidence>
<dbReference type="EMBL" id="KQ434796">
    <property type="protein sequence ID" value="KZC05841.1"/>
    <property type="molecule type" value="Genomic_DNA"/>
</dbReference>
<dbReference type="Proteomes" id="UP000076502">
    <property type="component" value="Unassembled WGS sequence"/>
</dbReference>
<accession>A0A154P1U8</accession>
<name>A0A154P1U8_DUFNO</name>
<evidence type="ECO:0000313" key="1">
    <source>
        <dbReference type="EMBL" id="KZC05841.1"/>
    </source>
</evidence>
<gene>
    <name evidence="1" type="ORF">WN55_04781</name>
</gene>
<keyword evidence="2" id="KW-1185">Reference proteome</keyword>
<dbReference type="AlphaFoldDB" id="A0A154P1U8"/>
<proteinExistence type="predicted"/>
<reference evidence="1 2" key="1">
    <citation type="submission" date="2015-07" db="EMBL/GenBank/DDBJ databases">
        <title>The genome of Dufourea novaeangliae.</title>
        <authorList>
            <person name="Pan H."/>
            <person name="Kapheim K."/>
        </authorList>
    </citation>
    <scope>NUCLEOTIDE SEQUENCE [LARGE SCALE GENOMIC DNA]</scope>
    <source>
        <strain evidence="1">0120121106</strain>
        <tissue evidence="1">Whole body</tissue>
    </source>
</reference>
<protein>
    <submittedName>
        <fullName evidence="1">Uncharacterized protein</fullName>
    </submittedName>
</protein>
<organism evidence="1 2">
    <name type="scientific">Dufourea novaeangliae</name>
    <name type="common">Sweat bee</name>
    <dbReference type="NCBI Taxonomy" id="178035"/>
    <lineage>
        <taxon>Eukaryota</taxon>
        <taxon>Metazoa</taxon>
        <taxon>Ecdysozoa</taxon>
        <taxon>Arthropoda</taxon>
        <taxon>Hexapoda</taxon>
        <taxon>Insecta</taxon>
        <taxon>Pterygota</taxon>
        <taxon>Neoptera</taxon>
        <taxon>Endopterygota</taxon>
        <taxon>Hymenoptera</taxon>
        <taxon>Apocrita</taxon>
        <taxon>Aculeata</taxon>
        <taxon>Apoidea</taxon>
        <taxon>Anthophila</taxon>
        <taxon>Halictidae</taxon>
        <taxon>Rophitinae</taxon>
        <taxon>Dufourea</taxon>
    </lineage>
</organism>
<sequence>MTTAYSLYRMAQHTDMKLTKTAHNRIQTVSKVSSLESLEFKRFNGKEGNFVDGSSERSEISVTGNKMATLSSRTSGLSVLFLVSAIFVPLGKSISRKTSLIARIRDGTAN</sequence>